<evidence type="ECO:0000313" key="5">
    <source>
        <dbReference type="EMBL" id="KUJ08498.1"/>
    </source>
</evidence>
<dbReference type="InterPro" id="IPR010318">
    <property type="entry name" value="S-Me-THD_N"/>
</dbReference>
<feature type="domain" description="S-Me-THD-like C-terminal" evidence="4">
    <location>
        <begin position="757"/>
        <end position="965"/>
    </location>
</feature>
<evidence type="ECO:0000259" key="4">
    <source>
        <dbReference type="Pfam" id="PF20906"/>
    </source>
</evidence>
<dbReference type="InterPro" id="IPR045079">
    <property type="entry name" value="Oxoprolinase-like"/>
</dbReference>
<dbReference type="KEGG" id="psco:LY89DRAFT_332024"/>
<dbReference type="SUPFAM" id="SSF53067">
    <property type="entry name" value="Actin-like ATPase domain"/>
    <property type="match status" value="2"/>
</dbReference>
<gene>
    <name evidence="5" type="ORF">LY89DRAFT_332024</name>
</gene>
<dbReference type="AlphaFoldDB" id="A0A132B7W6"/>
<feature type="domain" description="S-Me-THD N-terminal" evidence="3">
    <location>
        <begin position="593"/>
        <end position="752"/>
    </location>
</feature>
<dbReference type="Proteomes" id="UP000070700">
    <property type="component" value="Unassembled WGS sequence"/>
</dbReference>
<proteinExistence type="predicted"/>
<evidence type="ECO:0000259" key="3">
    <source>
        <dbReference type="Pfam" id="PF06032"/>
    </source>
</evidence>
<dbReference type="PANTHER" id="PTHR11365:SF10">
    <property type="entry name" value="HYDANTOINASE_OXOPROLINASE"/>
    <property type="match status" value="1"/>
</dbReference>
<dbReference type="GO" id="GO:0016787">
    <property type="term" value="F:hydrolase activity"/>
    <property type="evidence" value="ECO:0007669"/>
    <property type="project" value="InterPro"/>
</dbReference>
<name>A0A132B7W6_MOLSC</name>
<dbReference type="InterPro" id="IPR043129">
    <property type="entry name" value="ATPase_NBD"/>
</dbReference>
<dbReference type="GeneID" id="28816522"/>
<feature type="domain" description="Hydantoinase A/oxoprolinase" evidence="1">
    <location>
        <begin position="207"/>
        <end position="419"/>
    </location>
</feature>
<dbReference type="InterPro" id="IPR002821">
    <property type="entry name" value="Hydantoinase_A"/>
</dbReference>
<dbReference type="FunFam" id="3.40.1610.10:FF:000001">
    <property type="entry name" value="Hydantoinase, putative"/>
    <property type="match status" value="1"/>
</dbReference>
<dbReference type="EMBL" id="KQ947435">
    <property type="protein sequence ID" value="KUJ08498.1"/>
    <property type="molecule type" value="Genomic_DNA"/>
</dbReference>
<dbReference type="InterPro" id="IPR048350">
    <property type="entry name" value="S-Me-THD-like_C"/>
</dbReference>
<reference evidence="5 6" key="1">
    <citation type="submission" date="2015-10" db="EMBL/GenBank/DDBJ databases">
        <title>Full genome of DAOMC 229536 Phialocephala scopiformis, a fungal endophyte of spruce producing the potent anti-insectan compound rugulosin.</title>
        <authorList>
            <consortium name="DOE Joint Genome Institute"/>
            <person name="Walker A.K."/>
            <person name="Frasz S.L."/>
            <person name="Seifert K.A."/>
            <person name="Miller J.D."/>
            <person name="Mondo S.J."/>
            <person name="Labutti K."/>
            <person name="Lipzen A."/>
            <person name="Dockter R."/>
            <person name="Kennedy M."/>
            <person name="Grigoriev I.V."/>
            <person name="Spatafora J.W."/>
        </authorList>
    </citation>
    <scope>NUCLEOTIDE SEQUENCE [LARGE SCALE GENOMIC DNA]</scope>
    <source>
        <strain evidence="5 6">CBS 120377</strain>
    </source>
</reference>
<evidence type="ECO:0000313" key="6">
    <source>
        <dbReference type="Proteomes" id="UP000070700"/>
    </source>
</evidence>
<keyword evidence="6" id="KW-1185">Reference proteome</keyword>
<dbReference type="Pfam" id="PF20906">
    <property type="entry name" value="S-Me-THD_C"/>
    <property type="match status" value="1"/>
</dbReference>
<dbReference type="Pfam" id="PF05378">
    <property type="entry name" value="Hydant_A_N"/>
    <property type="match status" value="1"/>
</dbReference>
<dbReference type="InterPro" id="IPR027479">
    <property type="entry name" value="S-Me-THD_N_sf"/>
</dbReference>
<dbReference type="Gene3D" id="3.30.420.40">
    <property type="match status" value="1"/>
</dbReference>
<evidence type="ECO:0000259" key="2">
    <source>
        <dbReference type="Pfam" id="PF05378"/>
    </source>
</evidence>
<protein>
    <recommendedName>
        <fullName evidence="7">Hydantoinase</fullName>
    </recommendedName>
</protein>
<accession>A0A132B7W6</accession>
<dbReference type="Gene3D" id="2.40.390.10">
    <property type="entry name" value="CV3147-like"/>
    <property type="match status" value="1"/>
</dbReference>
<feature type="domain" description="Hydantoinase/oxoprolinase N-terminal" evidence="2">
    <location>
        <begin position="8"/>
        <end position="186"/>
    </location>
</feature>
<sequence>MASRRLILGVDVGGTNTDAVLLDPNKTGPDAVISSYKATTGTDVTTGIEEAIRTLLESAKLSPASVASLMIGTTHFINAVVERDVSRLDPVAVIRLAAGNYLRYTPPFIDFPPALKRIINGHFASISGGVQIDGAELGPIKESEVLEQARIIKEKGLRRVAIVGIYSPFDEKYHQEEKVRDLLRKALGEDVDIVCSKDVAGVGILARENATILNSSTLRFARRTINGFKRAMKRLELSCPLYLTSNSGQLLSSKEAMSYPIRIFSSGATNSIRGASFLSAEHQLGESRYVIDIGGTTTDIGCLLPSGFPRLASATTDIGGVRVNFAMPQVESIGLGGGSLVHENSNGKLSIGPDSVGQALREKAICFHGDCLTTTDIMVAAGEAKIGSLTPEVPLATIQLAKEKIKQMLEDHIDRMKTSPEPCNLLLVGGGAFLCPSKLEGVASIEVPRHAGVANAVGAAVAEIGEDAEMIVDASNKDNALADVKAKAIAQAISRGAKTSQIRIIEEEVSGIPYIEGKFKISVKVVGPVDYVRFLEDAENEAIDDSAAEEPYHETKQWDLNGEMHDSTDEKIDHDSYRPNIDSNRVWHLSETDAHYISIGCYILGCAGGGTPYASYLQTRQLLRDGGKIRIIDIDDLPADAQCGPVAGMGSPIIAIEKLGGDMILHAMQEMEKHLNIKFTAVLTAEIGGSNGMAPLLLSSSTYYDIPCIDADLMGRAFPSFEMSSLFIGADDINHLLPASLSSGDGTNMTLTSAKDAASVDKVLRASCITMGLAAGISARPTTKSELQQYGIPKSMSLSWRLGRAVLHARTRGTIATVHEDLIQEFGGPQSASKVFEGKVVGVGQSVHKGHSYGTLVIEKLKDYEKDNDGGSKDNGPEKVSIPFINENLRVEAVYASGEKKILATVPDLIMVLDTLSGEAVGVPEYRYGLKVMVMIAAAHPLWTSKRGLEIAGPKAFGYNMEFDPCGVYGDVTSVIDEFAPST</sequence>
<dbReference type="SUPFAM" id="SSF160991">
    <property type="entry name" value="CV3147-like"/>
    <property type="match status" value="1"/>
</dbReference>
<dbReference type="InterPro" id="IPR024071">
    <property type="entry name" value="S-Me-THD_C_sf"/>
</dbReference>
<dbReference type="InterPro" id="IPR008040">
    <property type="entry name" value="Hydant_A_N"/>
</dbReference>
<evidence type="ECO:0008006" key="7">
    <source>
        <dbReference type="Google" id="ProtNLM"/>
    </source>
</evidence>
<dbReference type="Pfam" id="PF01968">
    <property type="entry name" value="Hydantoinase_A"/>
    <property type="match status" value="1"/>
</dbReference>
<evidence type="ECO:0000259" key="1">
    <source>
        <dbReference type="Pfam" id="PF01968"/>
    </source>
</evidence>
<dbReference type="InParanoid" id="A0A132B7W6"/>
<dbReference type="OrthoDB" id="5404895at2759"/>
<organism evidence="5 6">
    <name type="scientific">Mollisia scopiformis</name>
    <name type="common">Conifer needle endophyte fungus</name>
    <name type="synonym">Phialocephala scopiformis</name>
    <dbReference type="NCBI Taxonomy" id="149040"/>
    <lineage>
        <taxon>Eukaryota</taxon>
        <taxon>Fungi</taxon>
        <taxon>Dikarya</taxon>
        <taxon>Ascomycota</taxon>
        <taxon>Pezizomycotina</taxon>
        <taxon>Leotiomycetes</taxon>
        <taxon>Helotiales</taxon>
        <taxon>Mollisiaceae</taxon>
        <taxon>Mollisia</taxon>
    </lineage>
</organism>
<dbReference type="PANTHER" id="PTHR11365">
    <property type="entry name" value="5-OXOPROLINASE RELATED"/>
    <property type="match status" value="1"/>
</dbReference>
<dbReference type="Gene3D" id="3.40.1610.10">
    <property type="entry name" value="CV3147-like domain"/>
    <property type="match status" value="1"/>
</dbReference>
<dbReference type="RefSeq" id="XP_018062853.1">
    <property type="nucleotide sequence ID" value="XM_018206796.1"/>
</dbReference>
<dbReference type="Pfam" id="PF06032">
    <property type="entry name" value="S-Me-THD_N"/>
    <property type="match status" value="1"/>
</dbReference>